<dbReference type="PROSITE" id="PS50106">
    <property type="entry name" value="PDZ"/>
    <property type="match status" value="1"/>
</dbReference>
<comment type="similarity">
    <text evidence="1 5">Belongs to the peptidase S41A family.</text>
</comment>
<dbReference type="EMBL" id="CBXV010000008">
    <property type="protein sequence ID" value="CDM66918.1"/>
    <property type="molecule type" value="Genomic_DNA"/>
</dbReference>
<sequence>MSKSFGIVAVFIIVASTLIGGALGKRLLPLRAGDRSTDAIQRIEEDYREALNIISANYAGEIDYERLNQTSIQGMLLTLDPHSNFFTRAEFQRLREDQESRFYGIGISILRHRDGVYVQSVVEGTPAARAGLRYGDRILEVDGQDARDWSTEQASRKIRGERGEPVTLKIERAGEQAPLYLTIVRDAVPLPSIRLAFMIRPGIGYIGLTGGFTHTSADELRRAIADLKRQGMRQLILDLRNNPGGLLEQAIGVAGQFLDYGQVIVSVRGREYPEPKVYRNYERDPEQMPLVVLINRGSASASEIVAGAIQDHGRGLIVGETSFGKGLVQRVFQLPFGTGLTLTTAKYYTPYGRLIQRQYTSGSFYDYYTRRGANEMNSGPQTSRPGSPTIAAPEATPRPSPTGPAIRTAGGRLFYGGGGITPDIEVKPIEIDTPLRGRIFEAAFYFTRQLVAGQIQGLESYRIEKVQFNHVPRPTDYPVTEKVLEAFREFLQRSPEFGVKPAQVDADLEFVKLRLRDEIITAAYGSEAGTRVLLESDPQLLRAIEALPEAKRLAEAVRRGESIG</sequence>
<proteinExistence type="inferred from homology"/>
<dbReference type="GO" id="GO:0006508">
    <property type="term" value="P:proteolysis"/>
    <property type="evidence" value="ECO:0007669"/>
    <property type="project" value="UniProtKB-KW"/>
</dbReference>
<dbReference type="EC" id="3.4.21.102" evidence="8"/>
<dbReference type="SMART" id="SM00245">
    <property type="entry name" value="TSPc"/>
    <property type="match status" value="1"/>
</dbReference>
<dbReference type="NCBIfam" id="TIGR00225">
    <property type="entry name" value="prc"/>
    <property type="match status" value="1"/>
</dbReference>
<dbReference type="GO" id="GO:0004252">
    <property type="term" value="F:serine-type endopeptidase activity"/>
    <property type="evidence" value="ECO:0007669"/>
    <property type="project" value="UniProtKB-EC"/>
</dbReference>
<feature type="compositionally biased region" description="Polar residues" evidence="6">
    <location>
        <begin position="375"/>
        <end position="386"/>
    </location>
</feature>
<dbReference type="OrthoDB" id="9812068at2"/>
<dbReference type="Proteomes" id="UP000031518">
    <property type="component" value="Unassembled WGS sequence"/>
</dbReference>
<dbReference type="STRING" id="454194.PYK22_02959"/>
<feature type="domain" description="PDZ" evidence="7">
    <location>
        <begin position="88"/>
        <end position="159"/>
    </location>
</feature>
<dbReference type="Gene3D" id="2.30.42.10">
    <property type="match status" value="1"/>
</dbReference>
<dbReference type="FunFam" id="2.30.42.10:FF:000063">
    <property type="entry name" value="Peptidase, S41 family"/>
    <property type="match status" value="1"/>
</dbReference>
<feature type="region of interest" description="Disordered" evidence="6">
    <location>
        <begin position="375"/>
        <end position="405"/>
    </location>
</feature>
<dbReference type="InterPro" id="IPR001478">
    <property type="entry name" value="PDZ"/>
</dbReference>
<evidence type="ECO:0000256" key="6">
    <source>
        <dbReference type="SAM" id="MobiDB-lite"/>
    </source>
</evidence>
<gene>
    <name evidence="8" type="ORF">PYK22_02959</name>
</gene>
<dbReference type="RefSeq" id="WP_060635730.1">
    <property type="nucleotide sequence ID" value="NZ_CBXV010000008.1"/>
</dbReference>
<name>A0A0B6X065_9BACT</name>
<dbReference type="InterPro" id="IPR036034">
    <property type="entry name" value="PDZ_sf"/>
</dbReference>
<dbReference type="GO" id="GO:0007165">
    <property type="term" value="P:signal transduction"/>
    <property type="evidence" value="ECO:0007669"/>
    <property type="project" value="TreeGrafter"/>
</dbReference>
<evidence type="ECO:0000256" key="5">
    <source>
        <dbReference type="RuleBase" id="RU004404"/>
    </source>
</evidence>
<evidence type="ECO:0000313" key="9">
    <source>
        <dbReference type="Proteomes" id="UP000031518"/>
    </source>
</evidence>
<keyword evidence="4 5" id="KW-0720">Serine protease</keyword>
<dbReference type="Gene3D" id="3.30.750.44">
    <property type="match status" value="1"/>
</dbReference>
<evidence type="ECO:0000256" key="3">
    <source>
        <dbReference type="ARBA" id="ARBA00022801"/>
    </source>
</evidence>
<dbReference type="Pfam" id="PF17820">
    <property type="entry name" value="PDZ_6"/>
    <property type="match status" value="1"/>
</dbReference>
<dbReference type="SMART" id="SM00228">
    <property type="entry name" value="PDZ"/>
    <property type="match status" value="1"/>
</dbReference>
<dbReference type="Gene3D" id="3.90.226.10">
    <property type="entry name" value="2-enoyl-CoA Hydratase, Chain A, domain 1"/>
    <property type="match status" value="1"/>
</dbReference>
<reference evidence="8 9" key="1">
    <citation type="submission" date="2013-12" db="EMBL/GenBank/DDBJ databases">
        <authorList>
            <person name="Stott M."/>
        </authorList>
    </citation>
    <scope>NUCLEOTIDE SEQUENCE [LARGE SCALE GENOMIC DNA]</scope>
    <source>
        <strain evidence="8 9">K22</strain>
    </source>
</reference>
<dbReference type="CDD" id="cd06782">
    <property type="entry name" value="cpPDZ_CPP-like"/>
    <property type="match status" value="1"/>
</dbReference>
<dbReference type="SUPFAM" id="SSF52096">
    <property type="entry name" value="ClpP/crotonase"/>
    <property type="match status" value="1"/>
</dbReference>
<evidence type="ECO:0000256" key="4">
    <source>
        <dbReference type="ARBA" id="ARBA00022825"/>
    </source>
</evidence>
<reference evidence="8 9" key="2">
    <citation type="submission" date="2015-01" db="EMBL/GenBank/DDBJ databases">
        <title>Complete genome sequence of Pyrinomonas methylaliphatogenes type strain K22T.</title>
        <authorList>
            <person name="Lee K.C.Y."/>
            <person name="Power J.F."/>
            <person name="Dunfield P.F."/>
            <person name="Morgan X.C."/>
            <person name="Huttenhower C."/>
            <person name="Stott M.B."/>
        </authorList>
    </citation>
    <scope>NUCLEOTIDE SEQUENCE [LARGE SCALE GENOMIC DNA]</scope>
    <source>
        <strain evidence="8 9">K22</strain>
    </source>
</reference>
<dbReference type="AlphaFoldDB" id="A0A0B6X065"/>
<accession>A0A0B6X065</accession>
<dbReference type="InterPro" id="IPR029045">
    <property type="entry name" value="ClpP/crotonase-like_dom_sf"/>
</dbReference>
<evidence type="ECO:0000259" key="7">
    <source>
        <dbReference type="PROSITE" id="PS50106"/>
    </source>
</evidence>
<keyword evidence="2 5" id="KW-0645">Protease</keyword>
<dbReference type="PANTHER" id="PTHR32060">
    <property type="entry name" value="TAIL-SPECIFIC PROTEASE"/>
    <property type="match status" value="1"/>
</dbReference>
<dbReference type="InterPro" id="IPR005151">
    <property type="entry name" value="Tail-specific_protease"/>
</dbReference>
<organism evidence="8 9">
    <name type="scientific">Pyrinomonas methylaliphatogenes</name>
    <dbReference type="NCBI Taxonomy" id="454194"/>
    <lineage>
        <taxon>Bacteria</taxon>
        <taxon>Pseudomonadati</taxon>
        <taxon>Acidobacteriota</taxon>
        <taxon>Blastocatellia</taxon>
        <taxon>Blastocatellales</taxon>
        <taxon>Pyrinomonadaceae</taxon>
        <taxon>Pyrinomonas</taxon>
    </lineage>
</organism>
<dbReference type="PANTHER" id="PTHR32060:SF30">
    <property type="entry name" value="CARBOXY-TERMINAL PROCESSING PROTEASE CTPA"/>
    <property type="match status" value="1"/>
</dbReference>
<keyword evidence="9" id="KW-1185">Reference proteome</keyword>
<evidence type="ECO:0000313" key="8">
    <source>
        <dbReference type="EMBL" id="CDM66918.1"/>
    </source>
</evidence>
<protein>
    <submittedName>
        <fullName evidence="8">C-terminal processing peptidase</fullName>
        <ecNumber evidence="8">3.4.21.102</ecNumber>
    </submittedName>
</protein>
<evidence type="ECO:0000256" key="2">
    <source>
        <dbReference type="ARBA" id="ARBA00022670"/>
    </source>
</evidence>
<evidence type="ECO:0000256" key="1">
    <source>
        <dbReference type="ARBA" id="ARBA00009179"/>
    </source>
</evidence>
<keyword evidence="3 5" id="KW-0378">Hydrolase</keyword>
<dbReference type="SUPFAM" id="SSF50156">
    <property type="entry name" value="PDZ domain-like"/>
    <property type="match status" value="1"/>
</dbReference>
<dbReference type="Pfam" id="PF03572">
    <property type="entry name" value="Peptidase_S41"/>
    <property type="match status" value="1"/>
</dbReference>
<dbReference type="GO" id="GO:0030288">
    <property type="term" value="C:outer membrane-bounded periplasmic space"/>
    <property type="evidence" value="ECO:0007669"/>
    <property type="project" value="TreeGrafter"/>
</dbReference>
<dbReference type="InterPro" id="IPR004447">
    <property type="entry name" value="Peptidase_S41A"/>
</dbReference>
<dbReference type="CDD" id="cd07560">
    <property type="entry name" value="Peptidase_S41_CPP"/>
    <property type="match status" value="1"/>
</dbReference>
<dbReference type="InterPro" id="IPR041489">
    <property type="entry name" value="PDZ_6"/>
</dbReference>